<gene>
    <name evidence="1" type="ORF">H1R20_g7581</name>
</gene>
<dbReference type="OrthoDB" id="269822at2759"/>
<proteinExistence type="predicted"/>
<comment type="caution">
    <text evidence="1">The sequence shown here is derived from an EMBL/GenBank/DDBJ whole genome shotgun (WGS) entry which is preliminary data.</text>
</comment>
<organism evidence="1 2">
    <name type="scientific">Candolleomyces eurysporus</name>
    <dbReference type="NCBI Taxonomy" id="2828524"/>
    <lineage>
        <taxon>Eukaryota</taxon>
        <taxon>Fungi</taxon>
        <taxon>Dikarya</taxon>
        <taxon>Basidiomycota</taxon>
        <taxon>Agaricomycotina</taxon>
        <taxon>Agaricomycetes</taxon>
        <taxon>Agaricomycetidae</taxon>
        <taxon>Agaricales</taxon>
        <taxon>Agaricineae</taxon>
        <taxon>Psathyrellaceae</taxon>
        <taxon>Candolleomyces</taxon>
    </lineage>
</organism>
<dbReference type="Gene3D" id="2.60.40.150">
    <property type="entry name" value="C2 domain"/>
    <property type="match status" value="1"/>
</dbReference>
<reference evidence="1" key="1">
    <citation type="submission" date="2022-06" db="EMBL/GenBank/DDBJ databases">
        <title>Genome Sequence of Candolleomyces eurysporus.</title>
        <authorList>
            <person name="Buettner E."/>
        </authorList>
    </citation>
    <scope>NUCLEOTIDE SEQUENCE</scope>
    <source>
        <strain evidence="1">VTCC 930004</strain>
    </source>
</reference>
<sequence length="157" mass="17871">MLGLKGRVVGVSAMPALNGRTGKSFEAYIRPELFYHREVNPPPTEGDGEVSAAAKSTSLENVALRWKLNSIKVEHHAEDGADGIWNETWEWEYERDELAFIRFLIYEDEFGKDDRVSAFCSPVERFVTGERLVVRLMDRKGKDVGTTALVKFEFEEL</sequence>
<dbReference type="AlphaFoldDB" id="A0A9W8MF00"/>
<feature type="non-terminal residue" evidence="1">
    <location>
        <position position="157"/>
    </location>
</feature>
<keyword evidence="2" id="KW-1185">Reference proteome</keyword>
<evidence type="ECO:0000313" key="2">
    <source>
        <dbReference type="Proteomes" id="UP001140091"/>
    </source>
</evidence>
<name>A0A9W8MF00_9AGAR</name>
<dbReference type="Proteomes" id="UP001140091">
    <property type="component" value="Unassembled WGS sequence"/>
</dbReference>
<dbReference type="InterPro" id="IPR035892">
    <property type="entry name" value="C2_domain_sf"/>
</dbReference>
<evidence type="ECO:0000313" key="1">
    <source>
        <dbReference type="EMBL" id="KAJ2929525.1"/>
    </source>
</evidence>
<dbReference type="EMBL" id="JANBPK010000869">
    <property type="protein sequence ID" value="KAJ2929525.1"/>
    <property type="molecule type" value="Genomic_DNA"/>
</dbReference>
<accession>A0A9W8MF00</accession>
<dbReference type="SUPFAM" id="SSF49562">
    <property type="entry name" value="C2 domain (Calcium/lipid-binding domain, CaLB)"/>
    <property type="match status" value="1"/>
</dbReference>
<protein>
    <submittedName>
        <fullName evidence="1">Uncharacterized protein</fullName>
    </submittedName>
</protein>